<dbReference type="Proteomes" id="UP000023152">
    <property type="component" value="Unassembled WGS sequence"/>
</dbReference>
<proteinExistence type="predicted"/>
<dbReference type="AlphaFoldDB" id="X6NAP3"/>
<evidence type="ECO:0000313" key="1">
    <source>
        <dbReference type="EMBL" id="ETO22963.1"/>
    </source>
</evidence>
<reference evidence="1 2" key="1">
    <citation type="journal article" date="2013" name="Curr. Biol.">
        <title>The Genome of the Foraminiferan Reticulomyxa filosa.</title>
        <authorList>
            <person name="Glockner G."/>
            <person name="Hulsmann N."/>
            <person name="Schleicher M."/>
            <person name="Noegel A.A."/>
            <person name="Eichinger L."/>
            <person name="Gallinger C."/>
            <person name="Pawlowski J."/>
            <person name="Sierra R."/>
            <person name="Euteneuer U."/>
            <person name="Pillet L."/>
            <person name="Moustafa A."/>
            <person name="Platzer M."/>
            <person name="Groth M."/>
            <person name="Szafranski K."/>
            <person name="Schliwa M."/>
        </authorList>
    </citation>
    <scope>NUCLEOTIDE SEQUENCE [LARGE SCALE GENOMIC DNA]</scope>
</reference>
<dbReference type="PANTHER" id="PTHR22605">
    <property type="entry name" value="RZ-TYPE DOMAIN-CONTAINING PROTEIN"/>
    <property type="match status" value="1"/>
</dbReference>
<protein>
    <submittedName>
        <fullName evidence="1">Ring finger protein</fullName>
    </submittedName>
</protein>
<dbReference type="GO" id="GO:0016887">
    <property type="term" value="F:ATP hydrolysis activity"/>
    <property type="evidence" value="ECO:0007669"/>
    <property type="project" value="InterPro"/>
</dbReference>
<name>X6NAP3_RETFI</name>
<dbReference type="GO" id="GO:0004842">
    <property type="term" value="F:ubiquitin-protein transferase activity"/>
    <property type="evidence" value="ECO:0007669"/>
    <property type="project" value="InterPro"/>
</dbReference>
<dbReference type="PANTHER" id="PTHR22605:SF1">
    <property type="entry name" value="RZ-TYPE DOMAIN-CONTAINING PROTEIN"/>
    <property type="match status" value="1"/>
</dbReference>
<gene>
    <name evidence="1" type="ORF">RFI_14217</name>
</gene>
<keyword evidence="2" id="KW-1185">Reference proteome</keyword>
<sequence>MKCKNKSNWKLDAAKMNRVVLHRAVEPDEVELVKTADAIMKERWEGSEEDALQQQVLDFVPKIASLFQELVSEDTPSPFSFSFYGCRDFYSLVSYLIFIIQKSRRVSSQLLEGVLRNFGGLTKQQTETFLFPKISKHLKIPTTSEFSSLHLIRNNIEQIKEPNSPCMRNIMLITEFPTMWKILLDSGIATMDSTDVIFGSRFLEDQRSNMYLHQTIEHVRNSMKNGRLCILLQLDQLYDSLYDVLNQRYETIDNQMLNIEDRKGGFFLKKQQLHINAKDAKLHTPVAFLSRFEKFLLDPDLLEKSSLDKSWKPKWDKLQEMIKENFSDGGKLKDIPFVGFERYTYISLLLNENTSKKMEPVAGSISDLNIQQSCENCIHMLYQNTNLEYFINNRRQKTNFVPYADIVKDFFFFPNKKNQCRLVEQTKTQ</sequence>
<organism evidence="1 2">
    <name type="scientific">Reticulomyxa filosa</name>
    <dbReference type="NCBI Taxonomy" id="46433"/>
    <lineage>
        <taxon>Eukaryota</taxon>
        <taxon>Sar</taxon>
        <taxon>Rhizaria</taxon>
        <taxon>Retaria</taxon>
        <taxon>Foraminifera</taxon>
        <taxon>Monothalamids</taxon>
        <taxon>Reticulomyxidae</taxon>
        <taxon>Reticulomyxa</taxon>
    </lineage>
</organism>
<accession>X6NAP3</accession>
<dbReference type="InterPro" id="IPR031248">
    <property type="entry name" value="RNF213"/>
</dbReference>
<comment type="caution">
    <text evidence="1">The sequence shown here is derived from an EMBL/GenBank/DDBJ whole genome shotgun (WGS) entry which is preliminary data.</text>
</comment>
<evidence type="ECO:0000313" key="2">
    <source>
        <dbReference type="Proteomes" id="UP000023152"/>
    </source>
</evidence>
<dbReference type="EMBL" id="ASPP01010330">
    <property type="protein sequence ID" value="ETO22963.1"/>
    <property type="molecule type" value="Genomic_DNA"/>
</dbReference>